<feature type="compositionally biased region" description="Polar residues" evidence="1">
    <location>
        <begin position="1"/>
        <end position="18"/>
    </location>
</feature>
<sequence length="157" mass="16683">LQAENGTKATIASSSGSGWTPVFASLGDPDRPSTSTLHRTSERIVGSENLPIIGNGSDRMDLKGEITKFLEELIDKHPETLDAIESVRMNRLGRTTNAGLVAGPSSAQRSSSSLQPRLSERSCMTVAALSDLALRDGTHVAIDHEDTSQGAVHSFQV</sequence>
<organism evidence="2 3">
    <name type="scientific">Toxocara canis</name>
    <name type="common">Canine roundworm</name>
    <dbReference type="NCBI Taxonomy" id="6265"/>
    <lineage>
        <taxon>Eukaryota</taxon>
        <taxon>Metazoa</taxon>
        <taxon>Ecdysozoa</taxon>
        <taxon>Nematoda</taxon>
        <taxon>Chromadorea</taxon>
        <taxon>Rhabditida</taxon>
        <taxon>Spirurina</taxon>
        <taxon>Ascaridomorpha</taxon>
        <taxon>Ascaridoidea</taxon>
        <taxon>Toxocaridae</taxon>
        <taxon>Toxocara</taxon>
    </lineage>
</organism>
<dbReference type="WBParaSite" id="TCNE_0000368401-mRNA-1">
    <property type="protein sequence ID" value="TCNE_0000368401-mRNA-1"/>
    <property type="gene ID" value="TCNE_0000368401"/>
</dbReference>
<feature type="compositionally biased region" description="Low complexity" evidence="1">
    <location>
        <begin position="104"/>
        <end position="117"/>
    </location>
</feature>
<name>A0A183U5B4_TOXCA</name>
<evidence type="ECO:0000313" key="2">
    <source>
        <dbReference type="Proteomes" id="UP000050794"/>
    </source>
</evidence>
<feature type="region of interest" description="Disordered" evidence="1">
    <location>
        <begin position="1"/>
        <end position="42"/>
    </location>
</feature>
<dbReference type="Proteomes" id="UP000050794">
    <property type="component" value="Unassembled WGS sequence"/>
</dbReference>
<feature type="region of interest" description="Disordered" evidence="1">
    <location>
        <begin position="97"/>
        <end position="119"/>
    </location>
</feature>
<accession>A0A183U5B4</accession>
<evidence type="ECO:0000313" key="3">
    <source>
        <dbReference type="WBParaSite" id="TCNE_0000368401-mRNA-1"/>
    </source>
</evidence>
<protein>
    <submittedName>
        <fullName evidence="3">Pecanex-like protein</fullName>
    </submittedName>
</protein>
<proteinExistence type="predicted"/>
<evidence type="ECO:0000256" key="1">
    <source>
        <dbReference type="SAM" id="MobiDB-lite"/>
    </source>
</evidence>
<reference evidence="3" key="1">
    <citation type="submission" date="2016-06" db="UniProtKB">
        <authorList>
            <consortium name="WormBaseParasite"/>
        </authorList>
    </citation>
    <scope>IDENTIFICATION</scope>
</reference>
<dbReference type="AlphaFoldDB" id="A0A183U5B4"/>
<keyword evidence="2" id="KW-1185">Reference proteome</keyword>